<evidence type="ECO:0000259" key="8">
    <source>
        <dbReference type="Pfam" id="PF18137"/>
    </source>
</evidence>
<feature type="region of interest" description="Disordered" evidence="6">
    <location>
        <begin position="21"/>
        <end position="89"/>
    </location>
</feature>
<comment type="subcellular location">
    <subcellularLocation>
        <location evidence="1">Nucleus</location>
    </subcellularLocation>
</comment>
<feature type="domain" description="Origin recognition complex subunit 3 winged helix C-terminal" evidence="8">
    <location>
        <begin position="671"/>
        <end position="772"/>
    </location>
</feature>
<dbReference type="PANTHER" id="PTHR12748">
    <property type="entry name" value="ORIGIN RECOGNITION COMPLEX SUBUNIT 3"/>
    <property type="match status" value="1"/>
</dbReference>
<dbReference type="PANTHER" id="PTHR12748:SF0">
    <property type="entry name" value="ORIGIN RECOGNITION COMPLEX SUBUNIT 3"/>
    <property type="match status" value="1"/>
</dbReference>
<evidence type="ECO:0000256" key="5">
    <source>
        <dbReference type="ARBA" id="ARBA00023242"/>
    </source>
</evidence>
<keyword evidence="4" id="KW-0238">DNA-binding</keyword>
<keyword evidence="10" id="KW-1185">Reference proteome</keyword>
<feature type="compositionally biased region" description="Low complexity" evidence="6">
    <location>
        <begin position="73"/>
        <end position="89"/>
    </location>
</feature>
<evidence type="ECO:0000256" key="3">
    <source>
        <dbReference type="ARBA" id="ARBA00022705"/>
    </source>
</evidence>
<dbReference type="Proteomes" id="UP001302126">
    <property type="component" value="Unassembled WGS sequence"/>
</dbReference>
<dbReference type="GO" id="GO:0005664">
    <property type="term" value="C:nuclear origin of replication recognition complex"/>
    <property type="evidence" value="ECO:0007669"/>
    <property type="project" value="InterPro"/>
</dbReference>
<dbReference type="GO" id="GO:0005656">
    <property type="term" value="C:nuclear pre-replicative complex"/>
    <property type="evidence" value="ECO:0007669"/>
    <property type="project" value="TreeGrafter"/>
</dbReference>
<sequence length="945" mass="104900">MEDLPDSFQSDDHRAAYIFHAAVVPSDDAVATTTTSSSKDTTSRPSKRQKVSSKDETTTVPSSGKKKNRKSDAQQQPAKSSNASSSAVAARIEGGGGNTFPVLLNGLESPEAAALRKETFEKTWPVLEERVRTVLKEANRSTLEEVTGFFGRDEDGGDDDGRIPAAFVIAGPNITSQDLLFEQLAEALEEKGTRFVRLVAAEVGNLKGALKRIVQEGSRRRRSLQNGAGDEEAEEGGGAGGEEEEVVVRKGGRKFLDYDLEALYVALGGEEKGERKRVIVAFQDSEAFDTGLLTDLVTLFHSWHDRIQFSILFGIATSVELFEARMLKSTARQLRGAQFDVVQANAVLESVVKTAVAGTQAKLRIGPLLLSQLVRRQEEQVAGIHTFVSSIKYAYMNHFYANPLSLLLAEDGRHPDLRKLLSSEHLEAIRTLESFKSHVHLSVEAGQLKHAQSLLEDDNYLTDQILEQAEKREQYLKSLLRSLLLTTATTLTTKSFTELYESALEVGIALNQSPGPFDLGDAIKRSNPSELVALITRITTAIQLGSPELLGLEGWEAEVEELVCSLTEIRDEVEGLVAQSKDNGTNLKSQYSAQSKVLRTTVVAQKVQLSRDTATLTEEDKAFTKAIDAFAELLYQNTDCDPISALFLHEIWQYDFLSPYEDVFVPRPGNTIARALHRPHDYLGCACCDKADGALVSTLPTTAILYHLYSEAGALINVADLWSSYYALVGDETDIGLDERSALARFYHGLAELRAMGFIKQSKKKADHVAKLNKMEPPSPHHPNNNSFLSTHTTTTRFGPRRAAHNPAFEAKLQQMALRLAPLVQLTTGTVHPDFPQSLLCFWLLTDDQLDSLAHFYHQRTPSQWTTQYPCPVYWPPGLTLEEKRRKLGKFIGLRGCDTPALTSPISEEVLVRMRMHEAQILEDVRRQRLRDSEAEEIRRKMGWY</sequence>
<dbReference type="Pfam" id="PF07034">
    <property type="entry name" value="ORC3_N"/>
    <property type="match status" value="1"/>
</dbReference>
<organism evidence="9 10">
    <name type="scientific">Podospora australis</name>
    <dbReference type="NCBI Taxonomy" id="1536484"/>
    <lineage>
        <taxon>Eukaryota</taxon>
        <taxon>Fungi</taxon>
        <taxon>Dikarya</taxon>
        <taxon>Ascomycota</taxon>
        <taxon>Pezizomycotina</taxon>
        <taxon>Sordariomycetes</taxon>
        <taxon>Sordariomycetidae</taxon>
        <taxon>Sordariales</taxon>
        <taxon>Podosporaceae</taxon>
        <taxon>Podospora</taxon>
    </lineage>
</organism>
<evidence type="ECO:0000259" key="7">
    <source>
        <dbReference type="Pfam" id="PF07034"/>
    </source>
</evidence>
<protein>
    <submittedName>
        <fullName evidence="9">Origin recognition complex subunit 3 N-terminus-domain-containing protein</fullName>
    </submittedName>
</protein>
<gene>
    <name evidence="9" type="ORF">QBC35DRAFT_423587</name>
</gene>
<dbReference type="Pfam" id="PF18137">
    <property type="entry name" value="WHD_ORC"/>
    <property type="match status" value="1"/>
</dbReference>
<comment type="similarity">
    <text evidence="2">Belongs to the ORC3 family.</text>
</comment>
<comment type="caution">
    <text evidence="9">The sequence shown here is derived from an EMBL/GenBank/DDBJ whole genome shotgun (WGS) entry which is preliminary data.</text>
</comment>
<accession>A0AAN6X4H0</accession>
<feature type="compositionally biased region" description="Acidic residues" evidence="6">
    <location>
        <begin position="229"/>
        <end position="244"/>
    </location>
</feature>
<evidence type="ECO:0000256" key="6">
    <source>
        <dbReference type="SAM" id="MobiDB-lite"/>
    </source>
</evidence>
<evidence type="ECO:0000256" key="2">
    <source>
        <dbReference type="ARBA" id="ARBA00010977"/>
    </source>
</evidence>
<dbReference type="CDD" id="cd20704">
    <property type="entry name" value="Orc3"/>
    <property type="match status" value="2"/>
</dbReference>
<dbReference type="InterPro" id="IPR040855">
    <property type="entry name" value="ORC_WH_C"/>
</dbReference>
<dbReference type="GO" id="GO:0006270">
    <property type="term" value="P:DNA replication initiation"/>
    <property type="evidence" value="ECO:0007669"/>
    <property type="project" value="TreeGrafter"/>
</dbReference>
<dbReference type="GO" id="GO:0031261">
    <property type="term" value="C:DNA replication preinitiation complex"/>
    <property type="evidence" value="ECO:0007669"/>
    <property type="project" value="TreeGrafter"/>
</dbReference>
<dbReference type="EMBL" id="MU864353">
    <property type="protein sequence ID" value="KAK4192710.1"/>
    <property type="molecule type" value="Genomic_DNA"/>
</dbReference>
<dbReference type="InterPro" id="IPR020795">
    <property type="entry name" value="ORC3"/>
</dbReference>
<feature type="compositionally biased region" description="Low complexity" evidence="6">
    <location>
        <begin position="22"/>
        <end position="44"/>
    </location>
</feature>
<evidence type="ECO:0000313" key="10">
    <source>
        <dbReference type="Proteomes" id="UP001302126"/>
    </source>
</evidence>
<keyword evidence="5" id="KW-0539">Nucleus</keyword>
<name>A0AAN6X4H0_9PEZI</name>
<dbReference type="GO" id="GO:0003688">
    <property type="term" value="F:DNA replication origin binding"/>
    <property type="evidence" value="ECO:0007669"/>
    <property type="project" value="TreeGrafter"/>
</dbReference>
<dbReference type="InterPro" id="IPR045667">
    <property type="entry name" value="ORC3_N"/>
</dbReference>
<evidence type="ECO:0000256" key="1">
    <source>
        <dbReference type="ARBA" id="ARBA00004123"/>
    </source>
</evidence>
<feature type="region of interest" description="Disordered" evidence="6">
    <location>
        <begin position="221"/>
        <end position="244"/>
    </location>
</feature>
<evidence type="ECO:0000313" key="9">
    <source>
        <dbReference type="EMBL" id="KAK4192710.1"/>
    </source>
</evidence>
<evidence type="ECO:0000256" key="4">
    <source>
        <dbReference type="ARBA" id="ARBA00023125"/>
    </source>
</evidence>
<proteinExistence type="inferred from homology"/>
<keyword evidence="3" id="KW-0235">DNA replication</keyword>
<reference evidence="9" key="2">
    <citation type="submission" date="2023-05" db="EMBL/GenBank/DDBJ databases">
        <authorList>
            <consortium name="Lawrence Berkeley National Laboratory"/>
            <person name="Steindorff A."/>
            <person name="Hensen N."/>
            <person name="Bonometti L."/>
            <person name="Westerberg I."/>
            <person name="Brannstrom I.O."/>
            <person name="Guillou S."/>
            <person name="Cros-Aarteil S."/>
            <person name="Calhoun S."/>
            <person name="Haridas S."/>
            <person name="Kuo A."/>
            <person name="Mondo S."/>
            <person name="Pangilinan J."/>
            <person name="Riley R."/>
            <person name="Labutti K."/>
            <person name="Andreopoulos B."/>
            <person name="Lipzen A."/>
            <person name="Chen C."/>
            <person name="Yanf M."/>
            <person name="Daum C."/>
            <person name="Ng V."/>
            <person name="Clum A."/>
            <person name="Ohm R."/>
            <person name="Martin F."/>
            <person name="Silar P."/>
            <person name="Natvig D."/>
            <person name="Lalanne C."/>
            <person name="Gautier V."/>
            <person name="Ament-Velasquez S.L."/>
            <person name="Kruys A."/>
            <person name="Hutchinson M.I."/>
            <person name="Powell A.J."/>
            <person name="Barry K."/>
            <person name="Miller A.N."/>
            <person name="Grigoriev I.V."/>
            <person name="Debuchy R."/>
            <person name="Gladieux P."/>
            <person name="Thoren M.H."/>
            <person name="Johannesson H."/>
        </authorList>
    </citation>
    <scope>NUCLEOTIDE SEQUENCE</scope>
    <source>
        <strain evidence="9">PSN309</strain>
    </source>
</reference>
<feature type="domain" description="Origin recognition complex subunit 3 N-terminal" evidence="7">
    <location>
        <begin position="86"/>
        <end position="407"/>
    </location>
</feature>
<dbReference type="AlphaFoldDB" id="A0AAN6X4H0"/>
<reference evidence="9" key="1">
    <citation type="journal article" date="2023" name="Mol. Phylogenet. Evol.">
        <title>Genome-scale phylogeny and comparative genomics of the fungal order Sordariales.</title>
        <authorList>
            <person name="Hensen N."/>
            <person name="Bonometti L."/>
            <person name="Westerberg I."/>
            <person name="Brannstrom I.O."/>
            <person name="Guillou S."/>
            <person name="Cros-Aarteil S."/>
            <person name="Calhoun S."/>
            <person name="Haridas S."/>
            <person name="Kuo A."/>
            <person name="Mondo S."/>
            <person name="Pangilinan J."/>
            <person name="Riley R."/>
            <person name="LaButti K."/>
            <person name="Andreopoulos B."/>
            <person name="Lipzen A."/>
            <person name="Chen C."/>
            <person name="Yan M."/>
            <person name="Daum C."/>
            <person name="Ng V."/>
            <person name="Clum A."/>
            <person name="Steindorff A."/>
            <person name="Ohm R.A."/>
            <person name="Martin F."/>
            <person name="Silar P."/>
            <person name="Natvig D.O."/>
            <person name="Lalanne C."/>
            <person name="Gautier V."/>
            <person name="Ament-Velasquez S.L."/>
            <person name="Kruys A."/>
            <person name="Hutchinson M.I."/>
            <person name="Powell A.J."/>
            <person name="Barry K."/>
            <person name="Miller A.N."/>
            <person name="Grigoriev I.V."/>
            <person name="Debuchy R."/>
            <person name="Gladieux P."/>
            <person name="Hiltunen Thoren M."/>
            <person name="Johannesson H."/>
        </authorList>
    </citation>
    <scope>NUCLEOTIDE SEQUENCE</scope>
    <source>
        <strain evidence="9">PSN309</strain>
    </source>
</reference>